<evidence type="ECO:0000256" key="1">
    <source>
        <dbReference type="SAM" id="SignalP"/>
    </source>
</evidence>
<name>A0A9W8TEY0_9AGAR</name>
<sequence length="66" mass="7347">MLHFILLAGVALAANVIADCSYESLQETATDYVAPRATAETSNLTHAIYTENFERRSRKRSAIFAR</sequence>
<dbReference type="EMBL" id="JANKHO010000055">
    <property type="protein sequence ID" value="KAJ3516433.1"/>
    <property type="molecule type" value="Genomic_DNA"/>
</dbReference>
<dbReference type="Proteomes" id="UP001148786">
    <property type="component" value="Unassembled WGS sequence"/>
</dbReference>
<comment type="caution">
    <text evidence="2">The sequence shown here is derived from an EMBL/GenBank/DDBJ whole genome shotgun (WGS) entry which is preliminary data.</text>
</comment>
<reference evidence="2" key="1">
    <citation type="submission" date="2022-07" db="EMBL/GenBank/DDBJ databases">
        <title>Genome Sequence of Agrocybe chaxingu.</title>
        <authorList>
            <person name="Buettner E."/>
        </authorList>
    </citation>
    <scope>NUCLEOTIDE SEQUENCE</scope>
    <source>
        <strain evidence="2">MP-N11</strain>
    </source>
</reference>
<keyword evidence="3" id="KW-1185">Reference proteome</keyword>
<feature type="chain" id="PRO_5040853412" evidence="1">
    <location>
        <begin position="19"/>
        <end position="66"/>
    </location>
</feature>
<dbReference type="AlphaFoldDB" id="A0A9W8TEY0"/>
<gene>
    <name evidence="2" type="ORF">NLJ89_g1134</name>
</gene>
<evidence type="ECO:0000313" key="3">
    <source>
        <dbReference type="Proteomes" id="UP001148786"/>
    </source>
</evidence>
<accession>A0A9W8TEY0</accession>
<proteinExistence type="predicted"/>
<evidence type="ECO:0000313" key="2">
    <source>
        <dbReference type="EMBL" id="KAJ3516433.1"/>
    </source>
</evidence>
<organism evidence="2 3">
    <name type="scientific">Agrocybe chaxingu</name>
    <dbReference type="NCBI Taxonomy" id="84603"/>
    <lineage>
        <taxon>Eukaryota</taxon>
        <taxon>Fungi</taxon>
        <taxon>Dikarya</taxon>
        <taxon>Basidiomycota</taxon>
        <taxon>Agaricomycotina</taxon>
        <taxon>Agaricomycetes</taxon>
        <taxon>Agaricomycetidae</taxon>
        <taxon>Agaricales</taxon>
        <taxon>Agaricineae</taxon>
        <taxon>Strophariaceae</taxon>
        <taxon>Agrocybe</taxon>
    </lineage>
</organism>
<keyword evidence="1" id="KW-0732">Signal</keyword>
<protein>
    <submittedName>
        <fullName evidence="2">Uncharacterized protein</fullName>
    </submittedName>
</protein>
<feature type="signal peptide" evidence="1">
    <location>
        <begin position="1"/>
        <end position="18"/>
    </location>
</feature>